<comment type="caution">
    <text evidence="2">The sequence shown here is derived from an EMBL/GenBank/DDBJ whole genome shotgun (WGS) entry which is preliminary data.</text>
</comment>
<dbReference type="EMBL" id="MU129051">
    <property type="protein sequence ID" value="KAF9508757.1"/>
    <property type="molecule type" value="Genomic_DNA"/>
</dbReference>
<protein>
    <submittedName>
        <fullName evidence="2">Uncharacterized protein</fullName>
    </submittedName>
</protein>
<evidence type="ECO:0000313" key="3">
    <source>
        <dbReference type="Proteomes" id="UP000886523"/>
    </source>
</evidence>
<dbReference type="Proteomes" id="UP000886523">
    <property type="component" value="Unassembled WGS sequence"/>
</dbReference>
<feature type="region of interest" description="Disordered" evidence="1">
    <location>
        <begin position="118"/>
        <end position="165"/>
    </location>
</feature>
<sequence>MPVTRSQSRAAAISADFSILDTIDSLRYAYGKHLVFCPTGIPSFLQSLADLPSQTHKPLALPPGSNLLDPSTVLNDCFKWGSPNELGFMKHVIADQGATSMFPPIHFDFASLASVESPVDTSISPSTPDTRSTSPPPKSASAGKEQGPSKLRKEGPYCKRKRASNKAASKANEVAWLHKIEGLKAVQSGFSGPPEGWEQTDKRLTLPMLSMTLRLLLPVEYEYEPLTNSCRPWLMGVIPTSPGNRVPTLIIDREHCLVILQSFRDSHMMDKWMVSWLRVLDHFAAQTKITEPACPHRRGTFAQHLLGFNQVNRNNNNIPFKMAFTVDYQTEIDSLIASSEFQLICEVLTKLLDQYFPAIAAKYRAADRFWQSETGNQVALQFSLFFCVAINATVKSPVKTVPHRDFKNVASEDAPSFP</sequence>
<keyword evidence="3" id="KW-1185">Reference proteome</keyword>
<reference evidence="2" key="1">
    <citation type="journal article" date="2020" name="Nat. Commun.">
        <title>Large-scale genome sequencing of mycorrhizal fungi provides insights into the early evolution of symbiotic traits.</title>
        <authorList>
            <person name="Miyauchi S."/>
            <person name="Kiss E."/>
            <person name="Kuo A."/>
            <person name="Drula E."/>
            <person name="Kohler A."/>
            <person name="Sanchez-Garcia M."/>
            <person name="Morin E."/>
            <person name="Andreopoulos B."/>
            <person name="Barry K.W."/>
            <person name="Bonito G."/>
            <person name="Buee M."/>
            <person name="Carver A."/>
            <person name="Chen C."/>
            <person name="Cichocki N."/>
            <person name="Clum A."/>
            <person name="Culley D."/>
            <person name="Crous P.W."/>
            <person name="Fauchery L."/>
            <person name="Girlanda M."/>
            <person name="Hayes R.D."/>
            <person name="Keri Z."/>
            <person name="LaButti K."/>
            <person name="Lipzen A."/>
            <person name="Lombard V."/>
            <person name="Magnuson J."/>
            <person name="Maillard F."/>
            <person name="Murat C."/>
            <person name="Nolan M."/>
            <person name="Ohm R.A."/>
            <person name="Pangilinan J."/>
            <person name="Pereira M.F."/>
            <person name="Perotto S."/>
            <person name="Peter M."/>
            <person name="Pfister S."/>
            <person name="Riley R."/>
            <person name="Sitrit Y."/>
            <person name="Stielow J.B."/>
            <person name="Szollosi G."/>
            <person name="Zifcakova L."/>
            <person name="Stursova M."/>
            <person name="Spatafora J.W."/>
            <person name="Tedersoo L."/>
            <person name="Vaario L.M."/>
            <person name="Yamada A."/>
            <person name="Yan M."/>
            <person name="Wang P."/>
            <person name="Xu J."/>
            <person name="Bruns T."/>
            <person name="Baldrian P."/>
            <person name="Vilgalys R."/>
            <person name="Dunand C."/>
            <person name="Henrissat B."/>
            <person name="Grigoriev I.V."/>
            <person name="Hibbett D."/>
            <person name="Nagy L.G."/>
            <person name="Martin F.M."/>
        </authorList>
    </citation>
    <scope>NUCLEOTIDE SEQUENCE</scope>
    <source>
        <strain evidence="2">UP504</strain>
    </source>
</reference>
<evidence type="ECO:0000313" key="2">
    <source>
        <dbReference type="EMBL" id="KAF9508757.1"/>
    </source>
</evidence>
<dbReference type="AlphaFoldDB" id="A0A9P6AND9"/>
<organism evidence="2 3">
    <name type="scientific">Hydnum rufescens UP504</name>
    <dbReference type="NCBI Taxonomy" id="1448309"/>
    <lineage>
        <taxon>Eukaryota</taxon>
        <taxon>Fungi</taxon>
        <taxon>Dikarya</taxon>
        <taxon>Basidiomycota</taxon>
        <taxon>Agaricomycotina</taxon>
        <taxon>Agaricomycetes</taxon>
        <taxon>Cantharellales</taxon>
        <taxon>Hydnaceae</taxon>
        <taxon>Hydnum</taxon>
    </lineage>
</organism>
<name>A0A9P6AND9_9AGAM</name>
<feature type="compositionally biased region" description="Low complexity" evidence="1">
    <location>
        <begin position="118"/>
        <end position="133"/>
    </location>
</feature>
<proteinExistence type="predicted"/>
<accession>A0A9P6AND9</accession>
<evidence type="ECO:0000256" key="1">
    <source>
        <dbReference type="SAM" id="MobiDB-lite"/>
    </source>
</evidence>
<gene>
    <name evidence="2" type="ORF">BS47DRAFT_1365748</name>
</gene>